<keyword evidence="5" id="KW-0812">Transmembrane</keyword>
<evidence type="ECO:0000256" key="9">
    <source>
        <dbReference type="ARBA" id="ARBA00023136"/>
    </source>
</evidence>
<comment type="subcellular location">
    <subcellularLocation>
        <location evidence="1">Golgi apparatus membrane</location>
        <topology evidence="1">Single-pass type II membrane protein</topology>
    </subcellularLocation>
</comment>
<keyword evidence="4" id="KW-0808">Transferase</keyword>
<keyword evidence="10" id="KW-1185">Reference proteome</keyword>
<evidence type="ECO:0000313" key="11">
    <source>
        <dbReference type="WBParaSite" id="ACRNAN_Path_144.g500.t1"/>
    </source>
</evidence>
<dbReference type="GO" id="GO:0000139">
    <property type="term" value="C:Golgi membrane"/>
    <property type="evidence" value="ECO:0007669"/>
    <property type="project" value="UniProtKB-SubCell"/>
</dbReference>
<reference evidence="11" key="1">
    <citation type="submission" date="2022-11" db="UniProtKB">
        <authorList>
            <consortium name="WormBaseParasite"/>
        </authorList>
    </citation>
    <scope>IDENTIFICATION</scope>
</reference>
<dbReference type="Gene3D" id="3.90.550.50">
    <property type="match status" value="1"/>
</dbReference>
<name>A0A914C0J8_9BILA</name>
<dbReference type="InterPro" id="IPR002659">
    <property type="entry name" value="Glyco_trans_31"/>
</dbReference>
<evidence type="ECO:0000256" key="5">
    <source>
        <dbReference type="ARBA" id="ARBA00022692"/>
    </source>
</evidence>
<keyword evidence="7" id="KW-1133">Transmembrane helix</keyword>
<sequence>MDDLVSNDTKNYCEASHNMLVVVDSKERYIEKRTRIRNTWANSHRMNTSYTKTMFVTGKYLMNGKKTGQIDGEDHDFHDRIHSNLYEDLTSDMFFPALRYALDYCPNVGCLLFTNTDQILNLEGFENLCKEYDVLQNKDGLFLGHCSTKIEISGFFTTFQMSYCSGGVYMLVGRRARNHLLTALLDTNWFTSLYTRQSNSDVLVT</sequence>
<dbReference type="Proteomes" id="UP000887540">
    <property type="component" value="Unplaced"/>
</dbReference>
<evidence type="ECO:0000256" key="2">
    <source>
        <dbReference type="ARBA" id="ARBA00008661"/>
    </source>
</evidence>
<keyword evidence="9" id="KW-0472">Membrane</keyword>
<evidence type="ECO:0000256" key="7">
    <source>
        <dbReference type="ARBA" id="ARBA00022989"/>
    </source>
</evidence>
<keyword evidence="6" id="KW-0735">Signal-anchor</keyword>
<evidence type="ECO:0000256" key="6">
    <source>
        <dbReference type="ARBA" id="ARBA00022968"/>
    </source>
</evidence>
<evidence type="ECO:0000313" key="10">
    <source>
        <dbReference type="Proteomes" id="UP000887540"/>
    </source>
</evidence>
<evidence type="ECO:0000256" key="4">
    <source>
        <dbReference type="ARBA" id="ARBA00022679"/>
    </source>
</evidence>
<comment type="similarity">
    <text evidence="2">Belongs to the glycosyltransferase 31 family.</text>
</comment>
<organism evidence="10 11">
    <name type="scientific">Acrobeloides nanus</name>
    <dbReference type="NCBI Taxonomy" id="290746"/>
    <lineage>
        <taxon>Eukaryota</taxon>
        <taxon>Metazoa</taxon>
        <taxon>Ecdysozoa</taxon>
        <taxon>Nematoda</taxon>
        <taxon>Chromadorea</taxon>
        <taxon>Rhabditida</taxon>
        <taxon>Tylenchina</taxon>
        <taxon>Cephalobomorpha</taxon>
        <taxon>Cephaloboidea</taxon>
        <taxon>Cephalobidae</taxon>
        <taxon>Acrobeloides</taxon>
    </lineage>
</organism>
<accession>A0A914C0J8</accession>
<evidence type="ECO:0000256" key="1">
    <source>
        <dbReference type="ARBA" id="ARBA00004323"/>
    </source>
</evidence>
<keyword evidence="3" id="KW-0328">Glycosyltransferase</keyword>
<proteinExistence type="inferred from homology"/>
<dbReference type="WBParaSite" id="ACRNAN_Path_144.g500.t1">
    <property type="protein sequence ID" value="ACRNAN_Path_144.g500.t1"/>
    <property type="gene ID" value="ACRNAN_Path_144.g500"/>
</dbReference>
<dbReference type="GO" id="GO:0016758">
    <property type="term" value="F:hexosyltransferase activity"/>
    <property type="evidence" value="ECO:0007669"/>
    <property type="project" value="InterPro"/>
</dbReference>
<protein>
    <submittedName>
        <fullName evidence="11">Hexosyltransferase</fullName>
    </submittedName>
</protein>
<dbReference type="Pfam" id="PF01762">
    <property type="entry name" value="Galactosyl_T"/>
    <property type="match status" value="1"/>
</dbReference>
<dbReference type="AlphaFoldDB" id="A0A914C0J8"/>
<evidence type="ECO:0000256" key="3">
    <source>
        <dbReference type="ARBA" id="ARBA00022676"/>
    </source>
</evidence>
<keyword evidence="8" id="KW-0333">Golgi apparatus</keyword>
<evidence type="ECO:0000256" key="8">
    <source>
        <dbReference type="ARBA" id="ARBA00023034"/>
    </source>
</evidence>